<gene>
    <name evidence="2" type="ORF">GTQ48_11945</name>
</gene>
<sequence>MAVYCVTRATSLWDDFIFSFVDDVVESINDLDSSKVYSVVKKEVNTKDLQKFCIDNPSQQLVVFYCPPSLVFNNVEKNKNDLNSSVLDSIGIATELLDFFYKYKAQVSLVSLLDFFDTTKIKNIVSPLLANSGAVDFRLSFEDVVGYLAIKSTNDKASRVEYLLNSASVGGTPSVELMVNLARCDLEQKIEELKLKKDENECELLDLKEMLVEKNNALEAANNLLNKKENESVNLSKEAEYERGKLETTVHFLQEQLEATVREKADEESKLKLAYEQNLKNKLQSHKNEIDSLFQEKQKISKKLNASDALIAELNNKLEVVGGEKEELVTALTATQRALEKELLSKNQVVEDSELKTASLVKKYEEGLASLTQSKDKSDAEKSKRNKDFVTLKVKSDRQIEKLSAERKKLEKELKSYQSLYYQLKSELDSIKSSTAWKTISPVIKVKDKVLGNLSRLHQEEIIANVGLLYTSDLFDAEWYLSTYPDVESQKIDPAKHYLLYGFKEGRRPSIRFDGDWYFNYYEDVKDSGFNPLIHYLKYGRAEGRKTSHNLLIKSKE</sequence>
<keyword evidence="3" id="KW-1185">Reference proteome</keyword>
<evidence type="ECO:0000313" key="3">
    <source>
        <dbReference type="Proteomes" id="UP000471381"/>
    </source>
</evidence>
<accession>A0A6N9TGH0</accession>
<comment type="caution">
    <text evidence="2">The sequence shown here is derived from an EMBL/GenBank/DDBJ whole genome shotgun (WGS) entry which is preliminary data.</text>
</comment>
<proteinExistence type="predicted"/>
<dbReference type="AlphaFoldDB" id="A0A6N9TGH0"/>
<dbReference type="Proteomes" id="UP000471381">
    <property type="component" value="Unassembled WGS sequence"/>
</dbReference>
<dbReference type="RefSeq" id="WP_163106895.1">
    <property type="nucleotide sequence ID" value="NZ_JAAAWO010000008.1"/>
</dbReference>
<feature type="coiled-coil region" evidence="1">
    <location>
        <begin position="190"/>
        <end position="317"/>
    </location>
</feature>
<protein>
    <submittedName>
        <fullName evidence="2">Uncharacterized protein</fullName>
    </submittedName>
</protein>
<keyword evidence="1" id="KW-0175">Coiled coil</keyword>
<dbReference type="EMBL" id="JAAAWO010000008">
    <property type="protein sequence ID" value="NDW16231.1"/>
    <property type="molecule type" value="Genomic_DNA"/>
</dbReference>
<organism evidence="2 3">
    <name type="scientific">Alteromonas genovensis</name>
    <dbReference type="NCBI Taxonomy" id="471225"/>
    <lineage>
        <taxon>Bacteria</taxon>
        <taxon>Pseudomonadati</taxon>
        <taxon>Pseudomonadota</taxon>
        <taxon>Gammaproteobacteria</taxon>
        <taxon>Alteromonadales</taxon>
        <taxon>Alteromonadaceae</taxon>
        <taxon>Alteromonas/Salinimonas group</taxon>
        <taxon>Alteromonas</taxon>
    </lineage>
</organism>
<name>A0A6N9TGH0_9ALTE</name>
<evidence type="ECO:0000256" key="1">
    <source>
        <dbReference type="SAM" id="Coils"/>
    </source>
</evidence>
<reference evidence="2 3" key="1">
    <citation type="submission" date="2020-01" db="EMBL/GenBank/DDBJ databases">
        <title>Genomes of bacteria type strains.</title>
        <authorList>
            <person name="Chen J."/>
            <person name="Zhu S."/>
            <person name="Yang J."/>
        </authorList>
    </citation>
    <scope>NUCLEOTIDE SEQUENCE [LARGE SCALE GENOMIC DNA]</scope>
    <source>
        <strain evidence="2 3">LMG 24078</strain>
    </source>
</reference>
<evidence type="ECO:0000313" key="2">
    <source>
        <dbReference type="EMBL" id="NDW16231.1"/>
    </source>
</evidence>
<feature type="coiled-coil region" evidence="1">
    <location>
        <begin position="393"/>
        <end position="427"/>
    </location>
</feature>